<dbReference type="GO" id="GO:0003677">
    <property type="term" value="F:DNA binding"/>
    <property type="evidence" value="ECO:0007669"/>
    <property type="project" value="UniProtKB-KW"/>
</dbReference>
<dbReference type="PANTHER" id="PTHR10133:SF27">
    <property type="entry name" value="DNA POLYMERASE NU"/>
    <property type="match status" value="1"/>
</dbReference>
<dbReference type="GO" id="GO:0003887">
    <property type="term" value="F:DNA-directed DNA polymerase activity"/>
    <property type="evidence" value="ECO:0007669"/>
    <property type="project" value="UniProtKB-KW"/>
</dbReference>
<keyword evidence="3" id="KW-0808">Transferase</keyword>
<evidence type="ECO:0000256" key="6">
    <source>
        <dbReference type="ARBA" id="ARBA00022932"/>
    </source>
</evidence>
<dbReference type="InterPro" id="IPR001098">
    <property type="entry name" value="DNA-dir_DNA_pol_A_palm_dom"/>
</dbReference>
<dbReference type="Pfam" id="PF00476">
    <property type="entry name" value="DNA_pol_A"/>
    <property type="match status" value="1"/>
</dbReference>
<evidence type="ECO:0000256" key="7">
    <source>
        <dbReference type="ARBA" id="ARBA00023125"/>
    </source>
</evidence>
<reference evidence="10" key="1">
    <citation type="journal article" date="2017" name="ISME J.">
        <title>Novel chaperonins are prevalent in the virioplankton and demonstrate links to viral biology and ecology.</title>
        <authorList>
            <person name="Marine R.L."/>
            <person name="Nasko D.J."/>
            <person name="Wray J."/>
            <person name="Polson S.W."/>
            <person name="Wommack K.E."/>
        </authorList>
    </citation>
    <scope>NUCLEOTIDE SEQUENCE</scope>
</reference>
<evidence type="ECO:0000256" key="3">
    <source>
        <dbReference type="ARBA" id="ARBA00022679"/>
    </source>
</evidence>
<comment type="similarity">
    <text evidence="1">Belongs to the DNA polymerase type-A family.</text>
</comment>
<accession>A0A240F7F4</accession>
<dbReference type="SUPFAM" id="SSF53098">
    <property type="entry name" value="Ribonuclease H-like"/>
    <property type="match status" value="1"/>
</dbReference>
<keyword evidence="4" id="KW-0548">Nucleotidyltransferase</keyword>
<dbReference type="SUPFAM" id="SSF56672">
    <property type="entry name" value="DNA/RNA polymerases"/>
    <property type="match status" value="1"/>
</dbReference>
<dbReference type="PANTHER" id="PTHR10133">
    <property type="entry name" value="DNA POLYMERASE I"/>
    <property type="match status" value="1"/>
</dbReference>
<dbReference type="SMART" id="SM00482">
    <property type="entry name" value="POLAc"/>
    <property type="match status" value="1"/>
</dbReference>
<evidence type="ECO:0000256" key="2">
    <source>
        <dbReference type="ARBA" id="ARBA00012417"/>
    </source>
</evidence>
<proteinExistence type="inferred from homology"/>
<keyword evidence="7" id="KW-0238">DNA-binding</keyword>
<dbReference type="GO" id="GO:0006302">
    <property type="term" value="P:double-strand break repair"/>
    <property type="evidence" value="ECO:0007669"/>
    <property type="project" value="TreeGrafter"/>
</dbReference>
<name>A0A240F7F4_9VIRU</name>
<evidence type="ECO:0000256" key="1">
    <source>
        <dbReference type="ARBA" id="ARBA00007705"/>
    </source>
</evidence>
<protein>
    <recommendedName>
        <fullName evidence="2">DNA-directed DNA polymerase</fullName>
        <ecNumber evidence="2">2.7.7.7</ecNumber>
    </recommendedName>
</protein>
<dbReference type="Gene3D" id="3.30.70.370">
    <property type="match status" value="1"/>
</dbReference>
<dbReference type="GO" id="GO:0006261">
    <property type="term" value="P:DNA-templated DNA replication"/>
    <property type="evidence" value="ECO:0007669"/>
    <property type="project" value="InterPro"/>
</dbReference>
<dbReference type="PRINTS" id="PR00868">
    <property type="entry name" value="DNAPOLI"/>
</dbReference>
<organism evidence="10">
    <name type="scientific">uncultured virus</name>
    <dbReference type="NCBI Taxonomy" id="340016"/>
    <lineage>
        <taxon>Viruses</taxon>
        <taxon>environmental samples</taxon>
    </lineage>
</organism>
<dbReference type="PROSITE" id="PS00447">
    <property type="entry name" value="DNA_POLYMERASE_A"/>
    <property type="match status" value="1"/>
</dbReference>
<evidence type="ECO:0000256" key="5">
    <source>
        <dbReference type="ARBA" id="ARBA00022705"/>
    </source>
</evidence>
<evidence type="ECO:0000313" key="10">
    <source>
        <dbReference type="EMBL" id="AQM32730.1"/>
    </source>
</evidence>
<keyword evidence="5" id="KW-0235">DNA replication</keyword>
<evidence type="ECO:0000256" key="8">
    <source>
        <dbReference type="ARBA" id="ARBA00049244"/>
    </source>
</evidence>
<dbReference type="InterPro" id="IPR036397">
    <property type="entry name" value="RNaseH_sf"/>
</dbReference>
<dbReference type="Gene3D" id="3.30.420.10">
    <property type="entry name" value="Ribonuclease H-like superfamily/Ribonuclease H"/>
    <property type="match status" value="1"/>
</dbReference>
<dbReference type="InterPro" id="IPR012337">
    <property type="entry name" value="RNaseH-like_sf"/>
</dbReference>
<feature type="domain" description="DNA-directed DNA polymerase family A palm" evidence="9">
    <location>
        <begin position="342"/>
        <end position="580"/>
    </location>
</feature>
<dbReference type="EMBL" id="KU595564">
    <property type="protein sequence ID" value="AQM32730.1"/>
    <property type="molecule type" value="Genomic_DNA"/>
</dbReference>
<evidence type="ECO:0000259" key="9">
    <source>
        <dbReference type="SMART" id="SM00482"/>
    </source>
</evidence>
<dbReference type="InterPro" id="IPR002298">
    <property type="entry name" value="DNA_polymerase_A"/>
</dbReference>
<sequence>MPLVTFDAETYYDREYSLTKLTTEEYVRDPRFELIGFSIKVDDAPTVWVPQEQAETFIREFDWSNAIVLAQNTAFDGAILSWRYGVNPKGWADTLGMSRALFPHARGHSLKVQAERMGVGIKGTEVENALGKHYADFTAEELARYAQYCVNDVDLTYSLFAQYVGMGFPKQELKLIDLTLRMFIQPTLVLDKPHLQDHLETVQAQKFILLMAVKSQLDLPDVTSIKKALMSGQKFADLLRAYGVEPPMKVSLTTGKPTYAFAKSDVAFQALEEHPDARVQSLVAARLGNKSTIEETRTQRFIEMADRGAFPVPLRYYGAHSGRWSGQDKVNLQNLPSRGPNAKQIKRAIRAPEGFVLVDCDSAQIEARVLAWLAGQTELVEAFENKEDVYKIMAEAIYAIPRDQITKQQRQVGKTVILGAGYGVGHMKLQLFLKTQAGVDVSEHEAKRIIDTYRSRNNRIQALWSSAEEALDSLTLGQTMTVDAQGLIKAVPGSGLTLPSGLYLQYPGLRKMYVADRKRDQWVYTSRGVPTYIYGGKIVENFTQAVARCAVAEQMLRISKRYRVVLTVHDSVVALIPKDEAQEGQAFVEQCMSWRPKWAQTLPLACESAMGDNYGDC</sequence>
<evidence type="ECO:0000256" key="4">
    <source>
        <dbReference type="ARBA" id="ARBA00022695"/>
    </source>
</evidence>
<gene>
    <name evidence="10" type="primary">POLA</name>
</gene>
<dbReference type="InterPro" id="IPR043502">
    <property type="entry name" value="DNA/RNA_pol_sf"/>
</dbReference>
<dbReference type="Gene3D" id="1.10.150.20">
    <property type="entry name" value="5' to 3' exonuclease, C-terminal subdomain"/>
    <property type="match status" value="1"/>
</dbReference>
<keyword evidence="6" id="KW-0239">DNA-directed DNA polymerase</keyword>
<dbReference type="InterPro" id="IPR019760">
    <property type="entry name" value="DNA-dir_DNA_pol_A_CS"/>
</dbReference>
<dbReference type="EC" id="2.7.7.7" evidence="2"/>
<comment type="catalytic activity">
    <reaction evidence="8">
        <text>DNA(n) + a 2'-deoxyribonucleoside 5'-triphosphate = DNA(n+1) + diphosphate</text>
        <dbReference type="Rhea" id="RHEA:22508"/>
        <dbReference type="Rhea" id="RHEA-COMP:17339"/>
        <dbReference type="Rhea" id="RHEA-COMP:17340"/>
        <dbReference type="ChEBI" id="CHEBI:33019"/>
        <dbReference type="ChEBI" id="CHEBI:61560"/>
        <dbReference type="ChEBI" id="CHEBI:173112"/>
        <dbReference type="EC" id="2.7.7.7"/>
    </reaction>
</comment>